<gene>
    <name evidence="2" type="ORF">GCK32_010653</name>
</gene>
<keyword evidence="1" id="KW-0472">Membrane</keyword>
<comment type="caution">
    <text evidence="2">The sequence shown here is derived from an EMBL/GenBank/DDBJ whole genome shotgun (WGS) entry which is preliminary data.</text>
</comment>
<dbReference type="EMBL" id="WIXE01004879">
    <property type="protein sequence ID" value="KAK5982648.1"/>
    <property type="molecule type" value="Genomic_DNA"/>
</dbReference>
<evidence type="ECO:0000313" key="2">
    <source>
        <dbReference type="EMBL" id="KAK5982648.1"/>
    </source>
</evidence>
<keyword evidence="3" id="KW-1185">Reference proteome</keyword>
<protein>
    <submittedName>
        <fullName evidence="2">Uncharacterized protein</fullName>
    </submittedName>
</protein>
<evidence type="ECO:0000313" key="3">
    <source>
        <dbReference type="Proteomes" id="UP001331761"/>
    </source>
</evidence>
<sequence>MAETFLSCDTMKIHPARETKKEPQPMIVLSTAALATDDSVRFRRIIPTMPKMCCILPINAAAIFGIASTSLLATALYIYCMVHLTSSSSKLEQHGGTKMIGTLIATMVTSADEFNAAVAKADGSTGATVADLVIFRVVLGVAALVLAIELYAYIRLFLHIRAMRETLSR</sequence>
<evidence type="ECO:0000256" key="1">
    <source>
        <dbReference type="SAM" id="Phobius"/>
    </source>
</evidence>
<name>A0AAN8G7I2_TRICO</name>
<feature type="transmembrane region" description="Helical" evidence="1">
    <location>
        <begin position="53"/>
        <end position="79"/>
    </location>
</feature>
<feature type="transmembrane region" description="Helical" evidence="1">
    <location>
        <begin position="133"/>
        <end position="154"/>
    </location>
</feature>
<proteinExistence type="predicted"/>
<reference evidence="2 3" key="1">
    <citation type="submission" date="2019-10" db="EMBL/GenBank/DDBJ databases">
        <title>Assembly and Annotation for the nematode Trichostrongylus colubriformis.</title>
        <authorList>
            <person name="Martin J."/>
        </authorList>
    </citation>
    <scope>NUCLEOTIDE SEQUENCE [LARGE SCALE GENOMIC DNA]</scope>
    <source>
        <strain evidence="2">G859</strain>
        <tissue evidence="2">Whole worm</tissue>
    </source>
</reference>
<organism evidence="2 3">
    <name type="scientific">Trichostrongylus colubriformis</name>
    <name type="common">Black scour worm</name>
    <dbReference type="NCBI Taxonomy" id="6319"/>
    <lineage>
        <taxon>Eukaryota</taxon>
        <taxon>Metazoa</taxon>
        <taxon>Ecdysozoa</taxon>
        <taxon>Nematoda</taxon>
        <taxon>Chromadorea</taxon>
        <taxon>Rhabditida</taxon>
        <taxon>Rhabditina</taxon>
        <taxon>Rhabditomorpha</taxon>
        <taxon>Strongyloidea</taxon>
        <taxon>Trichostrongylidae</taxon>
        <taxon>Trichostrongylus</taxon>
    </lineage>
</organism>
<keyword evidence="1" id="KW-0812">Transmembrane</keyword>
<accession>A0AAN8G7I2</accession>
<dbReference type="AlphaFoldDB" id="A0AAN8G7I2"/>
<dbReference type="Proteomes" id="UP001331761">
    <property type="component" value="Unassembled WGS sequence"/>
</dbReference>
<keyword evidence="1" id="KW-1133">Transmembrane helix</keyword>